<evidence type="ECO:0000256" key="4">
    <source>
        <dbReference type="ARBA" id="ARBA00022679"/>
    </source>
</evidence>
<dbReference type="InterPro" id="IPR002478">
    <property type="entry name" value="PUA"/>
</dbReference>
<comment type="subcellular location">
    <subcellularLocation>
        <location evidence="8">Cytoplasm</location>
    </subcellularLocation>
</comment>
<dbReference type="Proteomes" id="UP000199766">
    <property type="component" value="Unassembled WGS sequence"/>
</dbReference>
<comment type="caution">
    <text evidence="8">Lacks conserved residue(s) required for the propagation of feature annotation.</text>
</comment>
<feature type="binding site" evidence="8">
    <location>
        <position position="66"/>
    </location>
    <ligand>
        <name>substrate</name>
    </ligand>
</feature>
<evidence type="ECO:0000256" key="1">
    <source>
        <dbReference type="ARBA" id="ARBA00022490"/>
    </source>
</evidence>
<dbReference type="PANTHER" id="PTHR43654">
    <property type="entry name" value="GLUTAMATE 5-KINASE"/>
    <property type="match status" value="1"/>
</dbReference>
<dbReference type="InterPro" id="IPR005715">
    <property type="entry name" value="Glu_5kinase/COase_Synthase"/>
</dbReference>
<evidence type="ECO:0000256" key="3">
    <source>
        <dbReference type="ARBA" id="ARBA00022650"/>
    </source>
</evidence>
<evidence type="ECO:0000313" key="10">
    <source>
        <dbReference type="EMBL" id="SER78658.1"/>
    </source>
</evidence>
<keyword evidence="2 8" id="KW-0028">Amino-acid biosynthesis</keyword>
<evidence type="ECO:0000256" key="2">
    <source>
        <dbReference type="ARBA" id="ARBA00022605"/>
    </source>
</evidence>
<dbReference type="GO" id="GO:0005524">
    <property type="term" value="F:ATP binding"/>
    <property type="evidence" value="ECO:0007669"/>
    <property type="project" value="UniProtKB-KW"/>
</dbReference>
<dbReference type="Gene3D" id="3.40.1160.10">
    <property type="entry name" value="Acetylglutamate kinase-like"/>
    <property type="match status" value="1"/>
</dbReference>
<feature type="domain" description="PUA" evidence="9">
    <location>
        <begin position="293"/>
        <end position="367"/>
    </location>
</feature>
<dbReference type="SUPFAM" id="SSF88697">
    <property type="entry name" value="PUA domain-like"/>
    <property type="match status" value="1"/>
</dbReference>
<dbReference type="InterPro" id="IPR041739">
    <property type="entry name" value="G5K_ProB"/>
</dbReference>
<dbReference type="FunFam" id="3.40.1160.10:FF:000018">
    <property type="entry name" value="Glutamate 5-kinase"/>
    <property type="match status" value="1"/>
</dbReference>
<evidence type="ECO:0000313" key="11">
    <source>
        <dbReference type="Proteomes" id="UP000199766"/>
    </source>
</evidence>
<keyword evidence="3 8" id="KW-0641">Proline biosynthesis</keyword>
<evidence type="ECO:0000256" key="6">
    <source>
        <dbReference type="ARBA" id="ARBA00022777"/>
    </source>
</evidence>
<comment type="catalytic activity">
    <reaction evidence="8">
        <text>L-glutamate + ATP = L-glutamyl 5-phosphate + ADP</text>
        <dbReference type="Rhea" id="RHEA:14877"/>
        <dbReference type="ChEBI" id="CHEBI:29985"/>
        <dbReference type="ChEBI" id="CHEBI:30616"/>
        <dbReference type="ChEBI" id="CHEBI:58274"/>
        <dbReference type="ChEBI" id="CHEBI:456216"/>
        <dbReference type="EC" id="2.7.2.11"/>
    </reaction>
</comment>
<dbReference type="InterPro" id="IPR015947">
    <property type="entry name" value="PUA-like_sf"/>
</dbReference>
<keyword evidence="6 8" id="KW-0418">Kinase</keyword>
<keyword evidence="1 8" id="KW-0963">Cytoplasm</keyword>
<dbReference type="PRINTS" id="PR00474">
    <property type="entry name" value="GLU5KINASE"/>
</dbReference>
<comment type="pathway">
    <text evidence="8">Amino-acid biosynthesis; L-proline biosynthesis; L-glutamate 5-semialdehyde from L-glutamate: step 1/2.</text>
</comment>
<dbReference type="GO" id="GO:0005829">
    <property type="term" value="C:cytosol"/>
    <property type="evidence" value="ECO:0007669"/>
    <property type="project" value="TreeGrafter"/>
</dbReference>
<keyword evidence="11" id="KW-1185">Reference proteome</keyword>
<dbReference type="InterPro" id="IPR001048">
    <property type="entry name" value="Asp/Glu/Uridylate_kinase"/>
</dbReference>
<dbReference type="Pfam" id="PF00696">
    <property type="entry name" value="AA_kinase"/>
    <property type="match status" value="1"/>
</dbReference>
<feature type="binding site" evidence="8">
    <location>
        <begin position="185"/>
        <end position="186"/>
    </location>
    <ligand>
        <name>ATP</name>
        <dbReference type="ChEBI" id="CHEBI:30616"/>
    </ligand>
</feature>
<dbReference type="PIRSF" id="PIRSF000729">
    <property type="entry name" value="GK"/>
    <property type="match status" value="1"/>
</dbReference>
<feature type="binding site" evidence="8">
    <location>
        <position position="165"/>
    </location>
    <ligand>
        <name>substrate</name>
    </ligand>
</feature>
<gene>
    <name evidence="8" type="primary">proB</name>
    <name evidence="10" type="ORF">SAMN02982919_03023</name>
</gene>
<dbReference type="HAMAP" id="MF_00456">
    <property type="entry name" value="ProB"/>
    <property type="match status" value="1"/>
</dbReference>
<evidence type="ECO:0000256" key="7">
    <source>
        <dbReference type="ARBA" id="ARBA00022840"/>
    </source>
</evidence>
<sequence length="386" mass="40828">MNMNANQVSDVLRHARRLVVKVGSSLVTNEGRGLDEVAIGEWSRQLAALVRGGADGVPREVIMVSSGAIAEGMKRLGWTSRPKEIHELQAAAAVGQMGLAQMYETKLRENGIGSAQVLLTHADLADRERYLNARSTLLTLLGLGVVPVINENDTVVNDEIKFGDNDTLGALVANLVEADALVILTDQKGLYTADPRRDPAAQFVHEAKAGDPALEAMAGGAGSSIGRGGMITKILAAKRAAGSGASTVIAWGREPDVLLRLVQGQSIGTLLVAQTAKTQARKQWMADHLQLRGAVVVDDGAATKLRHEGKSLLPIGMTAVEGEFARGDVIAVRDASGAEIARGLANYASAEARLLCRKPSLEFEPLLGYAAEPEMVHRDNLVLMGG</sequence>
<dbReference type="SMART" id="SM00359">
    <property type="entry name" value="PUA"/>
    <property type="match status" value="1"/>
</dbReference>
<dbReference type="NCBIfam" id="TIGR01027">
    <property type="entry name" value="proB"/>
    <property type="match status" value="1"/>
</dbReference>
<feature type="binding site" evidence="8">
    <location>
        <position position="21"/>
    </location>
    <ligand>
        <name>ATP</name>
        <dbReference type="ChEBI" id="CHEBI:30616"/>
    </ligand>
</feature>
<dbReference type="InterPro" id="IPR036974">
    <property type="entry name" value="PUA_sf"/>
</dbReference>
<dbReference type="Pfam" id="PF01472">
    <property type="entry name" value="PUA"/>
    <property type="match status" value="1"/>
</dbReference>
<dbReference type="InterPro" id="IPR001057">
    <property type="entry name" value="Glu/AcGlu_kinase"/>
</dbReference>
<protein>
    <recommendedName>
        <fullName evidence="8">Glutamate 5-kinase</fullName>
        <ecNumber evidence="8">2.7.2.11</ecNumber>
    </recommendedName>
    <alternativeName>
        <fullName evidence="8">Gamma-glutamyl kinase</fullName>
        <shortName evidence="8">GK</shortName>
    </alternativeName>
</protein>
<evidence type="ECO:0000256" key="5">
    <source>
        <dbReference type="ARBA" id="ARBA00022741"/>
    </source>
</evidence>
<evidence type="ECO:0000259" key="9">
    <source>
        <dbReference type="SMART" id="SM00359"/>
    </source>
</evidence>
<dbReference type="AlphaFoldDB" id="A0A1H9S156"/>
<reference evidence="10 11" key="1">
    <citation type="submission" date="2016-10" db="EMBL/GenBank/DDBJ databases">
        <authorList>
            <person name="de Groot N.N."/>
        </authorList>
    </citation>
    <scope>NUCLEOTIDE SEQUENCE [LARGE SCALE GENOMIC DNA]</scope>
    <source>
        <strain evidence="10 11">ATCC 35958</strain>
    </source>
</reference>
<dbReference type="PROSITE" id="PS00902">
    <property type="entry name" value="GLUTAMATE_5_KINASE"/>
    <property type="match status" value="1"/>
</dbReference>
<keyword evidence="4 8" id="KW-0808">Transferase</keyword>
<name>A0A1H9S156_9BURK</name>
<dbReference type="EC" id="2.7.2.11" evidence="8"/>
<dbReference type="InterPro" id="IPR019797">
    <property type="entry name" value="Glutamate_5-kinase_CS"/>
</dbReference>
<dbReference type="SUPFAM" id="SSF53633">
    <property type="entry name" value="Carbamate kinase-like"/>
    <property type="match status" value="1"/>
</dbReference>
<dbReference type="Gene3D" id="2.30.130.10">
    <property type="entry name" value="PUA domain"/>
    <property type="match status" value="1"/>
</dbReference>
<comment type="similarity">
    <text evidence="8">Belongs to the glutamate 5-kinase family.</text>
</comment>
<keyword evidence="7 8" id="KW-0067">ATP-binding</keyword>
<dbReference type="GO" id="GO:0003723">
    <property type="term" value="F:RNA binding"/>
    <property type="evidence" value="ECO:0007669"/>
    <property type="project" value="InterPro"/>
</dbReference>
<dbReference type="InterPro" id="IPR036393">
    <property type="entry name" value="AceGlu_kinase-like_sf"/>
</dbReference>
<proteinExistence type="inferred from homology"/>
<dbReference type="FunFam" id="2.30.130.10:FF:000007">
    <property type="entry name" value="Glutamate 5-kinase"/>
    <property type="match status" value="1"/>
</dbReference>
<feature type="binding site" evidence="8">
    <location>
        <position position="153"/>
    </location>
    <ligand>
        <name>substrate</name>
    </ligand>
</feature>
<dbReference type="CDD" id="cd04242">
    <property type="entry name" value="AAK_G5K_ProB"/>
    <property type="match status" value="1"/>
</dbReference>
<keyword evidence="5 8" id="KW-0547">Nucleotide-binding</keyword>
<dbReference type="GO" id="GO:0055129">
    <property type="term" value="P:L-proline biosynthetic process"/>
    <property type="evidence" value="ECO:0007669"/>
    <property type="project" value="UniProtKB-UniRule"/>
</dbReference>
<dbReference type="PROSITE" id="PS50890">
    <property type="entry name" value="PUA"/>
    <property type="match status" value="1"/>
</dbReference>
<comment type="function">
    <text evidence="8">Catalyzes the transfer of a phosphate group to glutamate to form L-glutamate 5-phosphate.</text>
</comment>
<organism evidence="10 11">
    <name type="scientific">Giesbergeria anulus</name>
    <dbReference type="NCBI Taxonomy" id="180197"/>
    <lineage>
        <taxon>Bacteria</taxon>
        <taxon>Pseudomonadati</taxon>
        <taxon>Pseudomonadota</taxon>
        <taxon>Betaproteobacteria</taxon>
        <taxon>Burkholderiales</taxon>
        <taxon>Comamonadaceae</taxon>
        <taxon>Giesbergeria</taxon>
    </lineage>
</organism>
<dbReference type="PANTHER" id="PTHR43654:SF1">
    <property type="entry name" value="ISOPENTENYL PHOSPHATE KINASE"/>
    <property type="match status" value="1"/>
</dbReference>
<dbReference type="UniPathway" id="UPA00098">
    <property type="reaction ID" value="UER00359"/>
</dbReference>
<dbReference type="GO" id="GO:0004349">
    <property type="term" value="F:glutamate 5-kinase activity"/>
    <property type="evidence" value="ECO:0007669"/>
    <property type="project" value="UniProtKB-UniRule"/>
</dbReference>
<dbReference type="STRING" id="180197.SAMN02982919_03023"/>
<accession>A0A1H9S156</accession>
<dbReference type="InterPro" id="IPR011529">
    <property type="entry name" value="Glu_5kinase"/>
</dbReference>
<evidence type="ECO:0000256" key="8">
    <source>
        <dbReference type="HAMAP-Rule" id="MF_00456"/>
    </source>
</evidence>
<dbReference type="EMBL" id="FOGD01000015">
    <property type="protein sequence ID" value="SER78658.1"/>
    <property type="molecule type" value="Genomic_DNA"/>
</dbReference>
<dbReference type="CDD" id="cd21157">
    <property type="entry name" value="PUA_G5K"/>
    <property type="match status" value="1"/>
</dbReference>